<dbReference type="InterPro" id="IPR003660">
    <property type="entry name" value="HAMP_dom"/>
</dbReference>
<sequence>MLRRLSLRQQNALRLALIFVLFELLAAVAVVFLLMLPMAQRASGDLTGLMVLAAQTWSELPPGTRPAFEQELLRAHGLTLSVDAPAQATPPRRHGLYLRALQARLNQRVGQAVSLLDAERAGERWLWAALPSGGQSLWLGFSHGRVGPHPLAALVLTLTGGFVLAAVAAWWLGGYILAPIRRFDAAAATLGRGETPTQLPEEGPLELAGLAHRFNLLSRQIRDLLEARTTLLAGLSHDLRTPLARMRLALEMLQRRPDPTWIERLDRDITEMDRLVADVLTLARGLSHAEAEPVELSALLEEIADAARSGGADVQLHCAPAELRLPVEPLRRVLGNLIDNARRYAAGHPLELRAECADGGCRIGVLDRGPGIPEAELDAVFRPFHRVEHSRSPVTGGTGLGLAIVRQLAQVCGWRVWLENRPDGGLAAWLQVIPAGDG</sequence>
<keyword evidence="7" id="KW-0547">Nucleotide-binding</keyword>
<accession>A0A5M8FNS8</accession>
<keyword evidence="14" id="KW-1185">Reference proteome</keyword>
<dbReference type="Pfam" id="PF00512">
    <property type="entry name" value="HisKA"/>
    <property type="match status" value="1"/>
</dbReference>
<feature type="transmembrane region" description="Helical" evidence="10">
    <location>
        <begin position="12"/>
        <end position="36"/>
    </location>
</feature>
<keyword evidence="8" id="KW-0418">Kinase</keyword>
<organism evidence="13 14">
    <name type="scientific">Thiohalocapsa marina</name>
    <dbReference type="NCBI Taxonomy" id="424902"/>
    <lineage>
        <taxon>Bacteria</taxon>
        <taxon>Pseudomonadati</taxon>
        <taxon>Pseudomonadota</taxon>
        <taxon>Gammaproteobacteria</taxon>
        <taxon>Chromatiales</taxon>
        <taxon>Chromatiaceae</taxon>
        <taxon>Thiohalocapsa</taxon>
    </lineage>
</organism>
<dbReference type="InterPro" id="IPR038421">
    <property type="entry name" value="RisS_PPD_sf"/>
</dbReference>
<dbReference type="InterPro" id="IPR036890">
    <property type="entry name" value="HATPase_C_sf"/>
</dbReference>
<comment type="subcellular location">
    <subcellularLocation>
        <location evidence="2">Cell membrane</location>
        <topology evidence="2">Multi-pass membrane protein</topology>
    </subcellularLocation>
</comment>
<keyword evidence="6" id="KW-0808">Transferase</keyword>
<dbReference type="PANTHER" id="PTHR44936">
    <property type="entry name" value="SENSOR PROTEIN CREC"/>
    <property type="match status" value="1"/>
</dbReference>
<comment type="catalytic activity">
    <reaction evidence="1">
        <text>ATP + protein L-histidine = ADP + protein N-phospho-L-histidine.</text>
        <dbReference type="EC" id="2.7.13.3"/>
    </reaction>
</comment>
<dbReference type="PRINTS" id="PR00344">
    <property type="entry name" value="BCTRLSENSOR"/>
</dbReference>
<dbReference type="InterPro" id="IPR003661">
    <property type="entry name" value="HisK_dim/P_dom"/>
</dbReference>
<dbReference type="InterPro" id="IPR005467">
    <property type="entry name" value="His_kinase_dom"/>
</dbReference>
<dbReference type="EC" id="2.7.13.3" evidence="3"/>
<feature type="domain" description="HAMP" evidence="12">
    <location>
        <begin position="174"/>
        <end position="226"/>
    </location>
</feature>
<keyword evidence="5" id="KW-0597">Phosphoprotein</keyword>
<evidence type="ECO:0000256" key="10">
    <source>
        <dbReference type="SAM" id="Phobius"/>
    </source>
</evidence>
<evidence type="ECO:0000256" key="6">
    <source>
        <dbReference type="ARBA" id="ARBA00022679"/>
    </source>
</evidence>
<dbReference type="PANTHER" id="PTHR44936:SF10">
    <property type="entry name" value="SENSOR PROTEIN RSTB"/>
    <property type="match status" value="1"/>
</dbReference>
<dbReference type="GO" id="GO:0000155">
    <property type="term" value="F:phosphorelay sensor kinase activity"/>
    <property type="evidence" value="ECO:0007669"/>
    <property type="project" value="InterPro"/>
</dbReference>
<dbReference type="Pfam" id="PF00672">
    <property type="entry name" value="HAMP"/>
    <property type="match status" value="1"/>
</dbReference>
<dbReference type="RefSeq" id="WP_150092741.1">
    <property type="nucleotide sequence ID" value="NZ_JBFUOH010000107.1"/>
</dbReference>
<evidence type="ECO:0000256" key="1">
    <source>
        <dbReference type="ARBA" id="ARBA00000085"/>
    </source>
</evidence>
<dbReference type="InterPro" id="IPR004358">
    <property type="entry name" value="Sig_transdc_His_kin-like_C"/>
</dbReference>
<dbReference type="GO" id="GO:0005886">
    <property type="term" value="C:plasma membrane"/>
    <property type="evidence" value="ECO:0007669"/>
    <property type="project" value="UniProtKB-SubCell"/>
</dbReference>
<dbReference type="EMBL" id="VWXX01000011">
    <property type="protein sequence ID" value="KAA6185316.1"/>
    <property type="molecule type" value="Genomic_DNA"/>
</dbReference>
<evidence type="ECO:0000256" key="2">
    <source>
        <dbReference type="ARBA" id="ARBA00004651"/>
    </source>
</evidence>
<evidence type="ECO:0000256" key="3">
    <source>
        <dbReference type="ARBA" id="ARBA00012438"/>
    </source>
</evidence>
<dbReference type="Gene3D" id="1.10.287.130">
    <property type="match status" value="1"/>
</dbReference>
<evidence type="ECO:0000256" key="7">
    <source>
        <dbReference type="ARBA" id="ARBA00022741"/>
    </source>
</evidence>
<dbReference type="SUPFAM" id="SSF55874">
    <property type="entry name" value="ATPase domain of HSP90 chaperone/DNA topoisomerase II/histidine kinase"/>
    <property type="match status" value="1"/>
</dbReference>
<keyword evidence="10" id="KW-0472">Membrane</keyword>
<keyword evidence="10" id="KW-1133">Transmembrane helix</keyword>
<proteinExistence type="predicted"/>
<dbReference type="SMART" id="SM00387">
    <property type="entry name" value="HATPase_c"/>
    <property type="match status" value="1"/>
</dbReference>
<dbReference type="Proteomes" id="UP000322981">
    <property type="component" value="Unassembled WGS sequence"/>
</dbReference>
<dbReference type="SUPFAM" id="SSF47384">
    <property type="entry name" value="Homodimeric domain of signal transducing histidine kinase"/>
    <property type="match status" value="1"/>
</dbReference>
<comment type="caution">
    <text evidence="13">The sequence shown here is derived from an EMBL/GenBank/DDBJ whole genome shotgun (WGS) entry which is preliminary data.</text>
</comment>
<gene>
    <name evidence="13" type="ORF">F2Q65_09460</name>
</gene>
<dbReference type="CDD" id="cd00075">
    <property type="entry name" value="HATPase"/>
    <property type="match status" value="1"/>
</dbReference>
<protein>
    <recommendedName>
        <fullName evidence="3">histidine kinase</fullName>
        <ecNumber evidence="3">2.7.13.3</ecNumber>
    </recommendedName>
</protein>
<feature type="domain" description="Histidine kinase" evidence="11">
    <location>
        <begin position="234"/>
        <end position="436"/>
    </location>
</feature>
<dbReference type="InterPro" id="IPR050980">
    <property type="entry name" value="2C_sensor_his_kinase"/>
</dbReference>
<dbReference type="AlphaFoldDB" id="A0A5M8FNS8"/>
<reference evidence="13 14" key="1">
    <citation type="submission" date="2019-09" db="EMBL/GenBank/DDBJ databases">
        <title>Whole-genome sequence of the purple sulfur bacterium Thiohalocapsa marina DSM 19078.</title>
        <authorList>
            <person name="Kyndt J.A."/>
            <person name="Meyer T.E."/>
        </authorList>
    </citation>
    <scope>NUCLEOTIDE SEQUENCE [LARGE SCALE GENOMIC DNA]</scope>
    <source>
        <strain evidence="13 14">DSM 19078</strain>
    </source>
</reference>
<evidence type="ECO:0000313" key="14">
    <source>
        <dbReference type="Proteomes" id="UP000322981"/>
    </source>
</evidence>
<dbReference type="InterPro" id="IPR036097">
    <property type="entry name" value="HisK_dim/P_sf"/>
</dbReference>
<dbReference type="SMART" id="SM00388">
    <property type="entry name" value="HisKA"/>
    <property type="match status" value="1"/>
</dbReference>
<evidence type="ECO:0000256" key="5">
    <source>
        <dbReference type="ARBA" id="ARBA00022553"/>
    </source>
</evidence>
<dbReference type="GO" id="GO:0005524">
    <property type="term" value="F:ATP binding"/>
    <property type="evidence" value="ECO:0007669"/>
    <property type="project" value="UniProtKB-KW"/>
</dbReference>
<evidence type="ECO:0000259" key="12">
    <source>
        <dbReference type="PROSITE" id="PS50885"/>
    </source>
</evidence>
<keyword evidence="10" id="KW-0812">Transmembrane</keyword>
<evidence type="ECO:0000256" key="9">
    <source>
        <dbReference type="ARBA" id="ARBA00022840"/>
    </source>
</evidence>
<dbReference type="InterPro" id="IPR003594">
    <property type="entry name" value="HATPase_dom"/>
</dbReference>
<keyword evidence="9" id="KW-0067">ATP-binding</keyword>
<dbReference type="CDD" id="cd00082">
    <property type="entry name" value="HisKA"/>
    <property type="match status" value="1"/>
</dbReference>
<dbReference type="PROSITE" id="PS50109">
    <property type="entry name" value="HIS_KIN"/>
    <property type="match status" value="1"/>
</dbReference>
<evidence type="ECO:0000259" key="11">
    <source>
        <dbReference type="PROSITE" id="PS50109"/>
    </source>
</evidence>
<dbReference type="PROSITE" id="PS50885">
    <property type="entry name" value="HAMP"/>
    <property type="match status" value="1"/>
</dbReference>
<dbReference type="Pfam" id="PF02518">
    <property type="entry name" value="HATPase_c"/>
    <property type="match status" value="1"/>
</dbReference>
<dbReference type="Gene3D" id="3.30.565.10">
    <property type="entry name" value="Histidine kinase-like ATPase, C-terminal domain"/>
    <property type="match status" value="1"/>
</dbReference>
<evidence type="ECO:0000256" key="4">
    <source>
        <dbReference type="ARBA" id="ARBA00022475"/>
    </source>
</evidence>
<name>A0A5M8FNS8_9GAMM</name>
<dbReference type="Gene3D" id="3.30.450.300">
    <property type="entry name" value="Sensor histidine kinase RisS, periplasmic domain"/>
    <property type="match status" value="1"/>
</dbReference>
<evidence type="ECO:0000256" key="8">
    <source>
        <dbReference type="ARBA" id="ARBA00022777"/>
    </source>
</evidence>
<dbReference type="OrthoDB" id="9804645at2"/>
<evidence type="ECO:0000313" key="13">
    <source>
        <dbReference type="EMBL" id="KAA6185316.1"/>
    </source>
</evidence>
<feature type="transmembrane region" description="Helical" evidence="10">
    <location>
        <begin position="151"/>
        <end position="172"/>
    </location>
</feature>
<dbReference type="SMART" id="SM00304">
    <property type="entry name" value="HAMP"/>
    <property type="match status" value="1"/>
</dbReference>
<keyword evidence="4" id="KW-1003">Cell membrane</keyword>